<dbReference type="Gene3D" id="3.40.440.10">
    <property type="entry name" value="Adenylosuccinate Synthetase, subunit A, domain 1"/>
    <property type="match status" value="1"/>
</dbReference>
<dbReference type="GO" id="GO:0004019">
    <property type="term" value="F:adenylosuccinate synthase activity"/>
    <property type="evidence" value="ECO:0007669"/>
    <property type="project" value="UniProtKB-UniRule"/>
</dbReference>
<feature type="binding site" description="in other chain" evidence="8">
    <location>
        <begin position="47"/>
        <end position="50"/>
    </location>
    <ligand>
        <name>IMP</name>
        <dbReference type="ChEBI" id="CHEBI:58053"/>
        <note>ligand shared between dimeric partners</note>
    </ligand>
</feature>
<dbReference type="GO" id="GO:0044208">
    <property type="term" value="P:'de novo' AMP biosynthetic process"/>
    <property type="evidence" value="ECO:0007669"/>
    <property type="project" value="UniProtKB-UniRule"/>
</dbReference>
<dbReference type="FunFam" id="3.90.170.10:FF:000001">
    <property type="entry name" value="Adenylosuccinate synthetase"/>
    <property type="match status" value="1"/>
</dbReference>
<comment type="function">
    <text evidence="8">Plays an important role in the de novo pathway of purine nucleotide biosynthesis. Catalyzes the first committed step in the biosynthesis of AMP from IMP.</text>
</comment>
<feature type="binding site" evidence="8">
    <location>
        <position position="155"/>
    </location>
    <ligand>
        <name>IMP</name>
        <dbReference type="ChEBI" id="CHEBI:58053"/>
        <note>ligand shared between dimeric partners</note>
    </ligand>
</feature>
<feature type="binding site" evidence="8">
    <location>
        <position position="49"/>
    </location>
    <ligand>
        <name>Mg(2+)</name>
        <dbReference type="ChEBI" id="CHEBI:18420"/>
    </ligand>
</feature>
<reference evidence="11 12" key="1">
    <citation type="submission" date="2019-09" db="EMBL/GenBank/DDBJ databases">
        <title>Draft genome sequences of 48 bacterial type strains from the CCUG.</title>
        <authorList>
            <person name="Tunovic T."/>
            <person name="Pineiro-Iglesias B."/>
            <person name="Unosson C."/>
            <person name="Inganas E."/>
            <person name="Ohlen M."/>
            <person name="Cardew S."/>
            <person name="Jensie-Markopoulos S."/>
            <person name="Salva-Serra F."/>
            <person name="Jaen-Luchoro D."/>
            <person name="Karlsson R."/>
            <person name="Svensson-Stadler L."/>
            <person name="Chun J."/>
            <person name="Moore E."/>
        </authorList>
    </citation>
    <scope>NUCLEOTIDE SEQUENCE [LARGE SCALE GENOMIC DNA]</scope>
    <source>
        <strain evidence="11 12">CCUG 30977</strain>
    </source>
</reference>
<evidence type="ECO:0000256" key="8">
    <source>
        <dbReference type="HAMAP-Rule" id="MF_00011"/>
    </source>
</evidence>
<keyword evidence="7 8" id="KW-0342">GTP-binding</keyword>
<feature type="binding site" evidence="8">
    <location>
        <position position="22"/>
    </location>
    <ligand>
        <name>Mg(2+)</name>
        <dbReference type="ChEBI" id="CHEBI:18420"/>
    </ligand>
</feature>
<evidence type="ECO:0000256" key="6">
    <source>
        <dbReference type="ARBA" id="ARBA00022842"/>
    </source>
</evidence>
<feature type="binding site" description="in other chain" evidence="8">
    <location>
        <position position="319"/>
    </location>
    <ligand>
        <name>IMP</name>
        <dbReference type="ChEBI" id="CHEBI:58053"/>
        <note>ligand shared between dimeric partners</note>
    </ligand>
</feature>
<dbReference type="OrthoDB" id="9807553at2"/>
<comment type="pathway">
    <text evidence="8 10">Purine metabolism; AMP biosynthesis via de novo pathway; AMP from IMP: step 1/2.</text>
</comment>
<keyword evidence="12" id="KW-1185">Reference proteome</keyword>
<feature type="binding site" evidence="8">
    <location>
        <begin position="49"/>
        <end position="51"/>
    </location>
    <ligand>
        <name>GTP</name>
        <dbReference type="ChEBI" id="CHEBI:37565"/>
    </ligand>
</feature>
<comment type="catalytic activity">
    <reaction evidence="8 10">
        <text>IMP + L-aspartate + GTP = N(6)-(1,2-dicarboxyethyl)-AMP + GDP + phosphate + 2 H(+)</text>
        <dbReference type="Rhea" id="RHEA:15753"/>
        <dbReference type="ChEBI" id="CHEBI:15378"/>
        <dbReference type="ChEBI" id="CHEBI:29991"/>
        <dbReference type="ChEBI" id="CHEBI:37565"/>
        <dbReference type="ChEBI" id="CHEBI:43474"/>
        <dbReference type="ChEBI" id="CHEBI:57567"/>
        <dbReference type="ChEBI" id="CHEBI:58053"/>
        <dbReference type="ChEBI" id="CHEBI:58189"/>
        <dbReference type="EC" id="6.3.4.4"/>
    </reaction>
</comment>
<feature type="binding site" description="in other chain" evidence="8">
    <location>
        <begin position="22"/>
        <end position="25"/>
    </location>
    <ligand>
        <name>IMP</name>
        <dbReference type="ChEBI" id="CHEBI:58053"/>
        <note>ligand shared between dimeric partners</note>
    </ligand>
</feature>
<feature type="binding site" description="in other chain" evidence="8">
    <location>
        <position position="236"/>
    </location>
    <ligand>
        <name>IMP</name>
        <dbReference type="ChEBI" id="CHEBI:58053"/>
        <note>ligand shared between dimeric partners</note>
    </ligand>
</feature>
<dbReference type="InterPro" id="IPR001114">
    <property type="entry name" value="Adenylosuccinate_synthetase"/>
</dbReference>
<feature type="active site" evidence="9">
    <location>
        <position position="152"/>
    </location>
</feature>
<feature type="binding site" evidence="8">
    <location>
        <begin position="315"/>
        <end position="321"/>
    </location>
    <ligand>
        <name>substrate</name>
    </ligand>
</feature>
<comment type="caution">
    <text evidence="11">The sequence shown here is derived from an EMBL/GenBank/DDBJ whole genome shotgun (WGS) entry which is preliminary data.</text>
</comment>
<dbReference type="SUPFAM" id="SSF52540">
    <property type="entry name" value="P-loop containing nucleoside triphosphate hydrolases"/>
    <property type="match status" value="1"/>
</dbReference>
<keyword evidence="3 8" id="KW-0479">Metal-binding</keyword>
<dbReference type="Proteomes" id="UP000430120">
    <property type="component" value="Unassembled WGS sequence"/>
</dbReference>
<evidence type="ECO:0000256" key="2">
    <source>
        <dbReference type="ARBA" id="ARBA00022598"/>
    </source>
</evidence>
<gene>
    <name evidence="8" type="primary">purA</name>
    <name evidence="11" type="ORF">F7Q92_14030</name>
</gene>
<dbReference type="NCBIfam" id="NF002223">
    <property type="entry name" value="PRK01117.1"/>
    <property type="match status" value="1"/>
</dbReference>
<dbReference type="EC" id="6.3.4.4" evidence="8 10"/>
<feature type="binding site" description="in other chain" evidence="8">
    <location>
        <position position="251"/>
    </location>
    <ligand>
        <name>IMP</name>
        <dbReference type="ChEBI" id="CHEBI:58053"/>
        <note>ligand shared between dimeric partners</note>
    </ligand>
</feature>
<dbReference type="HAMAP" id="MF_00011">
    <property type="entry name" value="Adenylosucc_synth"/>
    <property type="match status" value="1"/>
</dbReference>
<dbReference type="FunFam" id="1.10.300.10:FF:000001">
    <property type="entry name" value="Adenylosuccinate synthetase"/>
    <property type="match status" value="1"/>
</dbReference>
<accession>A0A643FB13</accession>
<keyword evidence="5 8" id="KW-0658">Purine biosynthesis</keyword>
<organism evidence="11 12">
    <name type="scientific">Ideonella dechloratans</name>
    <dbReference type="NCBI Taxonomy" id="36863"/>
    <lineage>
        <taxon>Bacteria</taxon>
        <taxon>Pseudomonadati</taxon>
        <taxon>Pseudomonadota</taxon>
        <taxon>Betaproteobacteria</taxon>
        <taxon>Burkholderiales</taxon>
        <taxon>Sphaerotilaceae</taxon>
        <taxon>Ideonella</taxon>
    </lineage>
</organism>
<comment type="similarity">
    <text evidence="8 10">Belongs to the adenylosuccinate synthetase family.</text>
</comment>
<protein>
    <recommendedName>
        <fullName evidence="8 10">Adenylosuccinate synthetase</fullName>
        <shortName evidence="8">AMPSase</shortName>
        <shortName evidence="8">AdSS</shortName>
        <ecNumber evidence="8 10">6.3.4.4</ecNumber>
    </recommendedName>
    <alternativeName>
        <fullName evidence="8">IMP--aspartate ligase</fullName>
    </alternativeName>
</protein>
<evidence type="ECO:0000256" key="3">
    <source>
        <dbReference type="ARBA" id="ARBA00022723"/>
    </source>
</evidence>
<dbReference type="RefSeq" id="WP_151124750.1">
    <property type="nucleotide sequence ID" value="NZ_CP088081.1"/>
</dbReference>
<evidence type="ECO:0000256" key="9">
    <source>
        <dbReference type="PROSITE-ProRule" id="PRU10134"/>
    </source>
</evidence>
<dbReference type="GO" id="GO:0046040">
    <property type="term" value="P:IMP metabolic process"/>
    <property type="evidence" value="ECO:0007669"/>
    <property type="project" value="TreeGrafter"/>
</dbReference>
<dbReference type="GO" id="GO:0005525">
    <property type="term" value="F:GTP binding"/>
    <property type="evidence" value="ECO:0007669"/>
    <property type="project" value="UniProtKB-UniRule"/>
</dbReference>
<proteinExistence type="inferred from homology"/>
<feature type="binding site" evidence="8">
    <location>
        <begin position="429"/>
        <end position="431"/>
    </location>
    <ligand>
        <name>GTP</name>
        <dbReference type="ChEBI" id="CHEBI:37565"/>
    </ligand>
</feature>
<keyword evidence="8" id="KW-0963">Cytoplasm</keyword>
<dbReference type="InterPro" id="IPR027417">
    <property type="entry name" value="P-loop_NTPase"/>
</dbReference>
<dbReference type="NCBIfam" id="TIGR00184">
    <property type="entry name" value="purA"/>
    <property type="match status" value="1"/>
</dbReference>
<feature type="active site" description="Proton donor" evidence="8">
    <location>
        <position position="50"/>
    </location>
</feature>
<feature type="binding site" description="in other chain" evidence="8">
    <location>
        <position position="141"/>
    </location>
    <ligand>
        <name>IMP</name>
        <dbReference type="ChEBI" id="CHEBI:58053"/>
        <note>ligand shared between dimeric partners</note>
    </ligand>
</feature>
<dbReference type="Gene3D" id="3.90.170.10">
    <property type="entry name" value="Adenylosuccinate Synthetase, subunit A, domain 3"/>
    <property type="match status" value="1"/>
</dbReference>
<comment type="subunit">
    <text evidence="1 8">Homodimer.</text>
</comment>
<sequence length="446" mass="48388">MQQGNTSARGRNVVVVGTQWGDEGKGKVVDWLTDHAQGVVRFQGGHNAGHTLVIKGVKTALQLIPSGIMRDGVACYIGNGVVVDPTHLLSEIERLEKAGLEVRSRLYISESCPLILPFHVAVDKAREALRENSGAGKIGTTCKGIGPSYEDKVARRALRVQDLKHPERFAAKLRDLLDMHNFMLQGHLKADALEFQPIFDQAMAMGEQLRPMMADVGYALHKAHLAGQNLLFEGAQGTLLDIDHGTYPYVTSSNCVAGNAAAGSGLGPQMLQYILGITKAYTTRVGSGPFPTELDINAEGTVGHHLSTVGQERGTVTGRARRCGWLDAAALKRAIIINGISGLCITKLDVLDGLKEIKVCTGYRLHGEDVDILPLDADDIAACEPVYETFPGWEGSTFGLTRWDDLPLNARRYLERVQAFIGAPIDMVSTGPDRDHTILLRHPYQG</sequence>
<comment type="cofactor">
    <cofactor evidence="8">
        <name>Mg(2+)</name>
        <dbReference type="ChEBI" id="CHEBI:18420"/>
    </cofactor>
    <text evidence="8">Binds 1 Mg(2+) ion per subunit.</text>
</comment>
<dbReference type="UniPathway" id="UPA00075">
    <property type="reaction ID" value="UER00335"/>
</dbReference>
<evidence type="ECO:0000256" key="5">
    <source>
        <dbReference type="ARBA" id="ARBA00022755"/>
    </source>
</evidence>
<dbReference type="PROSITE" id="PS01266">
    <property type="entry name" value="ADENYLOSUCCIN_SYN_1"/>
    <property type="match status" value="1"/>
</dbReference>
<dbReference type="SMART" id="SM00788">
    <property type="entry name" value="Adenylsucc_synt"/>
    <property type="match status" value="1"/>
</dbReference>
<dbReference type="Pfam" id="PF00709">
    <property type="entry name" value="Adenylsucc_synt"/>
    <property type="match status" value="1"/>
</dbReference>
<name>A0A643FB13_IDEDE</name>
<keyword evidence="6 8" id="KW-0460">Magnesium</keyword>
<feature type="binding site" evidence="8">
    <location>
        <begin position="21"/>
        <end position="27"/>
    </location>
    <ligand>
        <name>GTP</name>
        <dbReference type="ChEBI" id="CHEBI:37565"/>
    </ligand>
</feature>
<dbReference type="PANTHER" id="PTHR11846">
    <property type="entry name" value="ADENYLOSUCCINATE SYNTHETASE"/>
    <property type="match status" value="1"/>
</dbReference>
<dbReference type="PROSITE" id="PS00513">
    <property type="entry name" value="ADENYLOSUCCIN_SYN_2"/>
    <property type="match status" value="1"/>
</dbReference>
<dbReference type="AlphaFoldDB" id="A0A643FB13"/>
<evidence type="ECO:0000256" key="1">
    <source>
        <dbReference type="ARBA" id="ARBA00011738"/>
    </source>
</evidence>
<evidence type="ECO:0000256" key="7">
    <source>
        <dbReference type="ARBA" id="ARBA00023134"/>
    </source>
</evidence>
<dbReference type="Gene3D" id="1.10.300.10">
    <property type="entry name" value="Adenylosuccinate Synthetase, subunit A, domain 2"/>
    <property type="match status" value="1"/>
</dbReference>
<dbReference type="InterPro" id="IPR018220">
    <property type="entry name" value="Adenylosuccin_syn_GTP-bd"/>
</dbReference>
<dbReference type="InterPro" id="IPR033128">
    <property type="entry name" value="Adenylosuccin_syn_Lys_AS"/>
</dbReference>
<evidence type="ECO:0000256" key="10">
    <source>
        <dbReference type="RuleBase" id="RU000520"/>
    </source>
</evidence>
<feature type="binding site" evidence="8">
    <location>
        <position position="321"/>
    </location>
    <ligand>
        <name>GTP</name>
        <dbReference type="ChEBI" id="CHEBI:37565"/>
    </ligand>
</feature>
<keyword evidence="4 8" id="KW-0547">Nucleotide-binding</keyword>
<keyword evidence="2 8" id="KW-0436">Ligase</keyword>
<comment type="subcellular location">
    <subcellularLocation>
        <location evidence="8">Cytoplasm</location>
    </subcellularLocation>
</comment>
<evidence type="ECO:0000256" key="4">
    <source>
        <dbReference type="ARBA" id="ARBA00022741"/>
    </source>
</evidence>
<dbReference type="CDD" id="cd03108">
    <property type="entry name" value="AdSS"/>
    <property type="match status" value="1"/>
</dbReference>
<dbReference type="GO" id="GO:0000287">
    <property type="term" value="F:magnesium ion binding"/>
    <property type="evidence" value="ECO:0007669"/>
    <property type="project" value="UniProtKB-UniRule"/>
</dbReference>
<feature type="binding site" evidence="8">
    <location>
        <begin position="347"/>
        <end position="349"/>
    </location>
    <ligand>
        <name>GTP</name>
        <dbReference type="ChEBI" id="CHEBI:37565"/>
    </ligand>
</feature>
<dbReference type="PANTHER" id="PTHR11846:SF0">
    <property type="entry name" value="ADENYLOSUCCINATE SYNTHETASE"/>
    <property type="match status" value="1"/>
</dbReference>
<dbReference type="InterPro" id="IPR042110">
    <property type="entry name" value="Adenylosuccinate_synth_dom2"/>
</dbReference>
<evidence type="ECO:0000313" key="11">
    <source>
        <dbReference type="EMBL" id="KAB0579961.1"/>
    </source>
</evidence>
<dbReference type="InterPro" id="IPR042109">
    <property type="entry name" value="Adenylosuccinate_synth_dom1"/>
</dbReference>
<dbReference type="EMBL" id="VZPB01000034">
    <property type="protein sequence ID" value="KAB0579961.1"/>
    <property type="molecule type" value="Genomic_DNA"/>
</dbReference>
<feature type="active site" description="Proton acceptor" evidence="8">
    <location>
        <position position="22"/>
    </location>
</feature>
<dbReference type="InterPro" id="IPR042111">
    <property type="entry name" value="Adenylosuccinate_synth_dom3"/>
</dbReference>
<evidence type="ECO:0000313" key="12">
    <source>
        <dbReference type="Proteomes" id="UP000430120"/>
    </source>
</evidence>
<dbReference type="GO" id="GO:0005737">
    <property type="term" value="C:cytoplasm"/>
    <property type="evidence" value="ECO:0007669"/>
    <property type="project" value="UniProtKB-SubCell"/>
</dbReference>